<dbReference type="EMBL" id="CP009516">
    <property type="protein sequence ID" value="AKB76509.1"/>
    <property type="molecule type" value="Genomic_DNA"/>
</dbReference>
<organism evidence="1 2">
    <name type="scientific">Methanosarcina horonobensis HB-1 = JCM 15518</name>
    <dbReference type="NCBI Taxonomy" id="1434110"/>
    <lineage>
        <taxon>Archaea</taxon>
        <taxon>Methanobacteriati</taxon>
        <taxon>Methanobacteriota</taxon>
        <taxon>Stenosarchaea group</taxon>
        <taxon>Methanomicrobia</taxon>
        <taxon>Methanosarcinales</taxon>
        <taxon>Methanosarcinaceae</taxon>
        <taxon>Methanosarcina</taxon>
    </lineage>
</organism>
<dbReference type="RefSeq" id="WP_269850874.1">
    <property type="nucleotide sequence ID" value="NZ_BBCW01000040.1"/>
</dbReference>
<keyword evidence="2" id="KW-1185">Reference proteome</keyword>
<protein>
    <submittedName>
        <fullName evidence="1">Uncharacterized protein</fullName>
    </submittedName>
</protein>
<reference evidence="1 2" key="1">
    <citation type="submission" date="2014-07" db="EMBL/GenBank/DDBJ databases">
        <title>Methanogenic archaea and the global carbon cycle.</title>
        <authorList>
            <person name="Henriksen J.R."/>
            <person name="Luke J."/>
            <person name="Reinhart S."/>
            <person name="Benedict M.N."/>
            <person name="Youngblut N.D."/>
            <person name="Metcalf M.E."/>
            <person name="Whitaker R.J."/>
            <person name="Metcalf W.W."/>
        </authorList>
    </citation>
    <scope>NUCLEOTIDE SEQUENCE [LARGE SCALE GENOMIC DNA]</scope>
    <source>
        <strain evidence="1 2">HB-1</strain>
    </source>
</reference>
<evidence type="ECO:0000313" key="2">
    <source>
        <dbReference type="Proteomes" id="UP000033101"/>
    </source>
</evidence>
<dbReference type="HOGENOM" id="CLU_174511_0_0_2"/>
<accession>A0A0E3S5R3</accession>
<proteinExistence type="predicted"/>
<sequence length="67" mass="7442">MKKKLQDYGIHVPEGNRGELSGKGVTADYEWDGQSNLTITITEKPFIVSCDTAARKIKDFVKECHGS</sequence>
<dbReference type="KEGG" id="mhor:MSHOH_0026"/>
<dbReference type="AlphaFoldDB" id="A0A0E3S5R3"/>
<gene>
    <name evidence="1" type="ORF">MSHOH_0026</name>
</gene>
<dbReference type="PATRIC" id="fig|1434110.4.peg.31"/>
<dbReference type="Proteomes" id="UP000033101">
    <property type="component" value="Chromosome"/>
</dbReference>
<name>A0A0E3S5R3_9EURY</name>
<evidence type="ECO:0000313" key="1">
    <source>
        <dbReference type="EMBL" id="AKB76509.1"/>
    </source>
</evidence>